<protein>
    <recommendedName>
        <fullName evidence="3">F-box domain-containing protein</fullName>
    </recommendedName>
</protein>
<accession>A0A5M9MYT2</accession>
<dbReference type="RefSeq" id="XP_033429404.1">
    <property type="nucleotide sequence ID" value="XM_033567409.1"/>
</dbReference>
<dbReference type="EMBL" id="QUQM01000001">
    <property type="protein sequence ID" value="KAA8650043.1"/>
    <property type="molecule type" value="Genomic_DNA"/>
</dbReference>
<dbReference type="AlphaFoldDB" id="A0A5M9MYT2"/>
<evidence type="ECO:0000313" key="1">
    <source>
        <dbReference type="EMBL" id="KAA8650043.1"/>
    </source>
</evidence>
<dbReference type="GeneID" id="54325426"/>
<proteinExistence type="predicted"/>
<reference evidence="1 2" key="1">
    <citation type="submission" date="2019-08" db="EMBL/GenBank/DDBJ databases">
        <title>The genome sequence of a newly discovered highly antifungal drug resistant Aspergillus species, Aspergillus tanneri NIH 1004.</title>
        <authorList>
            <person name="Mounaud S."/>
            <person name="Singh I."/>
            <person name="Joardar V."/>
            <person name="Pakala S."/>
            <person name="Pakala S."/>
            <person name="Venepally P."/>
            <person name="Chung J.K."/>
            <person name="Losada L."/>
            <person name="Nierman W.C."/>
        </authorList>
    </citation>
    <scope>NUCLEOTIDE SEQUENCE [LARGE SCALE GENOMIC DNA]</scope>
    <source>
        <strain evidence="1 2">NIH1004</strain>
    </source>
</reference>
<gene>
    <name evidence="1" type="ORF">ATNIH1004_002724</name>
</gene>
<comment type="caution">
    <text evidence="1">The sequence shown here is derived from an EMBL/GenBank/DDBJ whole genome shotgun (WGS) entry which is preliminary data.</text>
</comment>
<evidence type="ECO:0008006" key="3">
    <source>
        <dbReference type="Google" id="ProtNLM"/>
    </source>
</evidence>
<dbReference type="VEuPathDB" id="FungiDB:EYZ11_003254"/>
<evidence type="ECO:0000313" key="2">
    <source>
        <dbReference type="Proteomes" id="UP000324241"/>
    </source>
</evidence>
<name>A0A5M9MYT2_9EURO</name>
<organism evidence="1 2">
    <name type="scientific">Aspergillus tanneri</name>
    <dbReference type="NCBI Taxonomy" id="1220188"/>
    <lineage>
        <taxon>Eukaryota</taxon>
        <taxon>Fungi</taxon>
        <taxon>Dikarya</taxon>
        <taxon>Ascomycota</taxon>
        <taxon>Pezizomycotina</taxon>
        <taxon>Eurotiomycetes</taxon>
        <taxon>Eurotiomycetidae</taxon>
        <taxon>Eurotiales</taxon>
        <taxon>Aspergillaceae</taxon>
        <taxon>Aspergillus</taxon>
        <taxon>Aspergillus subgen. Circumdati</taxon>
    </lineage>
</organism>
<dbReference type="Proteomes" id="UP000324241">
    <property type="component" value="Unassembled WGS sequence"/>
</dbReference>
<dbReference type="OrthoDB" id="5345494at2759"/>
<sequence>MPAPEGELWSTLVTAVDPGNLNAMPAVLESTISLLETELAKARAALRELQPNAPAISMQGDEFAVGAVAAYREHLIGRAPEFFYGARRLSPKEVGLVPVVRELQSGDDETEELFEQSQGTPRRTSLVDVLSNSLVLDRMAPYLSAASLLALASTSRFLRIMIIETPYIFRHLDLTQCHGAQMINTLPVGPARDTRRNELLDETLTEDEFYSGPLRRIFANLEQRSILQDVRTLVLDGLSVPADLVADIVLTERFNINILSIRDCRHLNERKLMQILQYAARPERPKGTPRVKGIYHFTPVNHAQNMVRSKYRDWWSSRCAGREPCGRAATEEMTPTDDPHHESSMYRQNAWYRPSGRLFNRTIESEWAHTIQKCEGIIAFDAVLCRGPRHNADLYTPTSDNQGGSQPEGRLLGPEVATVALGPSGRNDSDVDSPPERRIAGSVDRRVLRVRWTVNVLARTAKEIIALNTMRDVLQQCATGATQVHATE</sequence>